<keyword evidence="2" id="KW-0378">Hydrolase</keyword>
<dbReference type="Gene3D" id="3.40.710.10">
    <property type="entry name" value="DD-peptidase/beta-lactamase superfamily"/>
    <property type="match status" value="1"/>
</dbReference>
<reference evidence="2 3" key="1">
    <citation type="submission" date="2023-08" db="EMBL/GenBank/DDBJ databases">
        <authorList>
            <person name="Park J.-S."/>
        </authorList>
    </citation>
    <scope>NUCLEOTIDE SEQUENCE [LARGE SCALE GENOMIC DNA]</scope>
    <source>
        <strain evidence="2 3">2205SS18-9</strain>
    </source>
</reference>
<organism evidence="2 3">
    <name type="scientific">Chengkuizengella axinellae</name>
    <dbReference type="NCBI Taxonomy" id="3064388"/>
    <lineage>
        <taxon>Bacteria</taxon>
        <taxon>Bacillati</taxon>
        <taxon>Bacillota</taxon>
        <taxon>Bacilli</taxon>
        <taxon>Bacillales</taxon>
        <taxon>Paenibacillaceae</taxon>
        <taxon>Chengkuizengella</taxon>
    </lineage>
</organism>
<gene>
    <name evidence="2" type="ORF">Q5Y73_09075</name>
</gene>
<name>A0ABT9IZP6_9BACL</name>
<dbReference type="SUPFAM" id="SSF56601">
    <property type="entry name" value="beta-lactamase/transpeptidase-like"/>
    <property type="match status" value="1"/>
</dbReference>
<keyword evidence="3" id="KW-1185">Reference proteome</keyword>
<dbReference type="InterPro" id="IPR012338">
    <property type="entry name" value="Beta-lactam/transpept-like"/>
</dbReference>
<dbReference type="InterPro" id="IPR001466">
    <property type="entry name" value="Beta-lactam-related"/>
</dbReference>
<dbReference type="PANTHER" id="PTHR43283:SF7">
    <property type="entry name" value="BETA-LACTAMASE-RELATED DOMAIN-CONTAINING PROTEIN"/>
    <property type="match status" value="1"/>
</dbReference>
<dbReference type="EMBL" id="JAVAMP010000002">
    <property type="protein sequence ID" value="MDP5274259.1"/>
    <property type="molecule type" value="Genomic_DNA"/>
</dbReference>
<accession>A0ABT9IZP6</accession>
<dbReference type="EC" id="3.-.-.-" evidence="2"/>
<proteinExistence type="predicted"/>
<sequence>MSIQYHIDESFIQDLNKAIKKVKIKSCVMIKDGSMIYEYHKNRKVRDNLQKVNSCTKSIVSALIGIAIQEGYISSLDETLEHYFPKIINKQTDKRKKEITIEHLLTMTAGFDWPEFGEWDSFAPMVYSNDIVKFVIDRPLIDEPGIKMNYNSGCSHLLTAILQIATGLKVSIFAEKYLFDPLEMKYHWFEDNKGINHGADGLRLTPYDMAKFGQLYLQKGMWNAKQLIPEQWIKRSTEPKYLTYDFIGHYSYHWWVKNIESDNSHLSADNRFFFALGHGGQYICIIPHANAVVVFTSDMYNDSLKPLEYIEKFIIKSFSYC</sequence>
<dbReference type="Pfam" id="PF00144">
    <property type="entry name" value="Beta-lactamase"/>
    <property type="match status" value="1"/>
</dbReference>
<evidence type="ECO:0000313" key="2">
    <source>
        <dbReference type="EMBL" id="MDP5274259.1"/>
    </source>
</evidence>
<dbReference type="GO" id="GO:0016787">
    <property type="term" value="F:hydrolase activity"/>
    <property type="evidence" value="ECO:0007669"/>
    <property type="project" value="UniProtKB-KW"/>
</dbReference>
<comment type="caution">
    <text evidence="2">The sequence shown here is derived from an EMBL/GenBank/DDBJ whole genome shotgun (WGS) entry which is preliminary data.</text>
</comment>
<dbReference type="PANTHER" id="PTHR43283">
    <property type="entry name" value="BETA-LACTAMASE-RELATED"/>
    <property type="match status" value="1"/>
</dbReference>
<dbReference type="Proteomes" id="UP001231941">
    <property type="component" value="Unassembled WGS sequence"/>
</dbReference>
<evidence type="ECO:0000313" key="3">
    <source>
        <dbReference type="Proteomes" id="UP001231941"/>
    </source>
</evidence>
<protein>
    <submittedName>
        <fullName evidence="2">Serine hydrolase</fullName>
        <ecNumber evidence="2">3.-.-.-</ecNumber>
    </submittedName>
</protein>
<dbReference type="RefSeq" id="WP_305991544.1">
    <property type="nucleotide sequence ID" value="NZ_JAVAMP010000002.1"/>
</dbReference>
<feature type="domain" description="Beta-lactamase-related" evidence="1">
    <location>
        <begin position="31"/>
        <end position="297"/>
    </location>
</feature>
<dbReference type="InterPro" id="IPR050789">
    <property type="entry name" value="Diverse_Enzym_Activities"/>
</dbReference>
<evidence type="ECO:0000259" key="1">
    <source>
        <dbReference type="Pfam" id="PF00144"/>
    </source>
</evidence>